<dbReference type="InterPro" id="IPR012677">
    <property type="entry name" value="Nucleotide-bd_a/b_plait_sf"/>
</dbReference>
<evidence type="ECO:0000313" key="5">
    <source>
        <dbReference type="Proteomes" id="UP000792457"/>
    </source>
</evidence>
<evidence type="ECO:0000256" key="1">
    <source>
        <dbReference type="ARBA" id="ARBA00022884"/>
    </source>
</evidence>
<name>A0A8K0K150_LADFU</name>
<dbReference type="InterPro" id="IPR035979">
    <property type="entry name" value="RBD_domain_sf"/>
</dbReference>
<evidence type="ECO:0000259" key="3">
    <source>
        <dbReference type="PROSITE" id="PS50102"/>
    </source>
</evidence>
<protein>
    <recommendedName>
        <fullName evidence="3">RRM domain-containing protein</fullName>
    </recommendedName>
</protein>
<comment type="caution">
    <text evidence="4">The sequence shown here is derived from an EMBL/GenBank/DDBJ whole genome shotgun (WGS) entry which is preliminary data.</text>
</comment>
<feature type="domain" description="RRM" evidence="3">
    <location>
        <begin position="42"/>
        <end position="98"/>
    </location>
</feature>
<proteinExistence type="predicted"/>
<accession>A0A8K0K150</accession>
<gene>
    <name evidence="4" type="ORF">J437_LFUL001735</name>
</gene>
<dbReference type="InterPro" id="IPR000504">
    <property type="entry name" value="RRM_dom"/>
</dbReference>
<sequence length="315" mass="35175">MWPSSVEIENVRELSENEIGGILELAKSIGGEGFADMAIEVTALYVRNLMLSTSEERIQDVFSVGGGCLVERVKKIRDFAFVHFLDRTSAEKALQCMNEILENPLYLIPLANSRNKIFKNCFLGVGPFWHGNKIPLGCGIPCFPLFLKVNSKEGCCLIDPTGLAISKEKTDCCEEASSSMIYYKKNSVAHSTVYPPQNVLAYSATDLGFNSVTIWIQVGWEEEFCQYLIRVEDYEERLFHNLFLVAVAAFPIAGVDSAGYHMVQTNGRNVLMLSEVSIVFLYFHVFKGPYGVIVYSPNNIEKVRPISPSKSTHSP</sequence>
<reference evidence="4" key="2">
    <citation type="submission" date="2017-10" db="EMBL/GenBank/DDBJ databases">
        <title>Ladona fulva Genome sequencing and assembly.</title>
        <authorList>
            <person name="Murali S."/>
            <person name="Richards S."/>
            <person name="Bandaranaike D."/>
            <person name="Bellair M."/>
            <person name="Blankenburg K."/>
            <person name="Chao H."/>
            <person name="Dinh H."/>
            <person name="Doddapaneni H."/>
            <person name="Dugan-Rocha S."/>
            <person name="Elkadiri S."/>
            <person name="Gnanaolivu R."/>
            <person name="Hernandez B."/>
            <person name="Skinner E."/>
            <person name="Javaid M."/>
            <person name="Lee S."/>
            <person name="Li M."/>
            <person name="Ming W."/>
            <person name="Munidasa M."/>
            <person name="Muniz J."/>
            <person name="Nguyen L."/>
            <person name="Hughes D."/>
            <person name="Osuji N."/>
            <person name="Pu L.-L."/>
            <person name="Puazo M."/>
            <person name="Qu C."/>
            <person name="Quiroz J."/>
            <person name="Raj R."/>
            <person name="Weissenberger G."/>
            <person name="Xin Y."/>
            <person name="Zou X."/>
            <person name="Han Y."/>
            <person name="Worley K."/>
            <person name="Muzny D."/>
            <person name="Gibbs R."/>
        </authorList>
    </citation>
    <scope>NUCLEOTIDE SEQUENCE</scope>
    <source>
        <strain evidence="4">Sampled in the wild</strain>
    </source>
</reference>
<dbReference type="Pfam" id="PF00076">
    <property type="entry name" value="RRM_1"/>
    <property type="match status" value="1"/>
</dbReference>
<dbReference type="OrthoDB" id="6538066at2759"/>
<organism evidence="4 5">
    <name type="scientific">Ladona fulva</name>
    <name type="common">Scarce chaser dragonfly</name>
    <name type="synonym">Libellula fulva</name>
    <dbReference type="NCBI Taxonomy" id="123851"/>
    <lineage>
        <taxon>Eukaryota</taxon>
        <taxon>Metazoa</taxon>
        <taxon>Ecdysozoa</taxon>
        <taxon>Arthropoda</taxon>
        <taxon>Hexapoda</taxon>
        <taxon>Insecta</taxon>
        <taxon>Pterygota</taxon>
        <taxon>Palaeoptera</taxon>
        <taxon>Odonata</taxon>
        <taxon>Epiprocta</taxon>
        <taxon>Anisoptera</taxon>
        <taxon>Libelluloidea</taxon>
        <taxon>Libellulidae</taxon>
        <taxon>Ladona</taxon>
    </lineage>
</organism>
<dbReference type="Proteomes" id="UP000792457">
    <property type="component" value="Unassembled WGS sequence"/>
</dbReference>
<dbReference type="AlphaFoldDB" id="A0A8K0K150"/>
<evidence type="ECO:0000256" key="2">
    <source>
        <dbReference type="PROSITE-ProRule" id="PRU00176"/>
    </source>
</evidence>
<evidence type="ECO:0000313" key="4">
    <source>
        <dbReference type="EMBL" id="KAG8225702.1"/>
    </source>
</evidence>
<reference evidence="4" key="1">
    <citation type="submission" date="2013-04" db="EMBL/GenBank/DDBJ databases">
        <authorList>
            <person name="Qu J."/>
            <person name="Murali S.C."/>
            <person name="Bandaranaike D."/>
            <person name="Bellair M."/>
            <person name="Blankenburg K."/>
            <person name="Chao H."/>
            <person name="Dinh H."/>
            <person name="Doddapaneni H."/>
            <person name="Downs B."/>
            <person name="Dugan-Rocha S."/>
            <person name="Elkadiri S."/>
            <person name="Gnanaolivu R.D."/>
            <person name="Hernandez B."/>
            <person name="Javaid M."/>
            <person name="Jayaseelan J.C."/>
            <person name="Lee S."/>
            <person name="Li M."/>
            <person name="Ming W."/>
            <person name="Munidasa M."/>
            <person name="Muniz J."/>
            <person name="Nguyen L."/>
            <person name="Ongeri F."/>
            <person name="Osuji N."/>
            <person name="Pu L.-L."/>
            <person name="Puazo M."/>
            <person name="Qu C."/>
            <person name="Quiroz J."/>
            <person name="Raj R."/>
            <person name="Weissenberger G."/>
            <person name="Xin Y."/>
            <person name="Zou X."/>
            <person name="Han Y."/>
            <person name="Richards S."/>
            <person name="Worley K."/>
            <person name="Muzny D."/>
            <person name="Gibbs R."/>
        </authorList>
    </citation>
    <scope>NUCLEOTIDE SEQUENCE</scope>
    <source>
        <strain evidence="4">Sampled in the wild</strain>
    </source>
</reference>
<dbReference type="SUPFAM" id="SSF54928">
    <property type="entry name" value="RNA-binding domain, RBD"/>
    <property type="match status" value="1"/>
</dbReference>
<keyword evidence="5" id="KW-1185">Reference proteome</keyword>
<dbReference type="SMART" id="SM00360">
    <property type="entry name" value="RRM"/>
    <property type="match status" value="1"/>
</dbReference>
<keyword evidence="1 2" id="KW-0694">RNA-binding</keyword>
<dbReference type="Gene3D" id="3.30.70.330">
    <property type="match status" value="1"/>
</dbReference>
<dbReference type="GO" id="GO:0003723">
    <property type="term" value="F:RNA binding"/>
    <property type="evidence" value="ECO:0007669"/>
    <property type="project" value="UniProtKB-UniRule"/>
</dbReference>
<dbReference type="EMBL" id="KZ308248">
    <property type="protein sequence ID" value="KAG8225702.1"/>
    <property type="molecule type" value="Genomic_DNA"/>
</dbReference>
<dbReference type="PROSITE" id="PS50102">
    <property type="entry name" value="RRM"/>
    <property type="match status" value="1"/>
</dbReference>